<dbReference type="EMBL" id="DUZY01000006">
    <property type="protein sequence ID" value="DAD42872.1"/>
    <property type="molecule type" value="Genomic_DNA"/>
</dbReference>
<dbReference type="Proteomes" id="UP000607653">
    <property type="component" value="Unassembled WGS sequence"/>
</dbReference>
<keyword evidence="2" id="KW-1185">Reference proteome</keyword>
<evidence type="ECO:0000313" key="1">
    <source>
        <dbReference type="EMBL" id="DAD42872.1"/>
    </source>
</evidence>
<dbReference type="PANTHER" id="PTHR33144:SF25">
    <property type="entry name" value="DUF4216 DOMAIN-CONTAINING PROTEIN"/>
    <property type="match status" value="1"/>
</dbReference>
<dbReference type="AlphaFoldDB" id="A0A822ZCK6"/>
<protein>
    <submittedName>
        <fullName evidence="1">Uncharacterized protein</fullName>
    </submittedName>
</protein>
<sequence length="109" mass="12583">MGTIARNGDLYPLGLGFKQWTSFPTPCKEDIWNLGKFEIDSKGRKWVLSSIGKKWKDYKSDLKAMYYDPVTPDEGMRNCPNKVPSDQWQILVAFWNSDEGKVLSLNYID</sequence>
<dbReference type="PANTHER" id="PTHR33144">
    <property type="entry name" value="OS10G0409366 PROTEIN-RELATED"/>
    <property type="match status" value="1"/>
</dbReference>
<gene>
    <name evidence="1" type="ORF">HUJ06_001102</name>
</gene>
<reference evidence="1 2" key="1">
    <citation type="journal article" date="2020" name="Mol. Biol. Evol.">
        <title>Distinct Expression and Methylation Patterns for Genes with Different Fates following a Single Whole-Genome Duplication in Flowering Plants.</title>
        <authorList>
            <person name="Shi T."/>
            <person name="Rahmani R.S."/>
            <person name="Gugger P.F."/>
            <person name="Wang M."/>
            <person name="Li H."/>
            <person name="Zhang Y."/>
            <person name="Li Z."/>
            <person name="Wang Q."/>
            <person name="Van de Peer Y."/>
            <person name="Marchal K."/>
            <person name="Chen J."/>
        </authorList>
    </citation>
    <scope>NUCLEOTIDE SEQUENCE [LARGE SCALE GENOMIC DNA]</scope>
    <source>
        <tissue evidence="1">Leaf</tissue>
    </source>
</reference>
<accession>A0A822ZCK6</accession>
<organism evidence="1 2">
    <name type="scientific">Nelumbo nucifera</name>
    <name type="common">Sacred lotus</name>
    <dbReference type="NCBI Taxonomy" id="4432"/>
    <lineage>
        <taxon>Eukaryota</taxon>
        <taxon>Viridiplantae</taxon>
        <taxon>Streptophyta</taxon>
        <taxon>Embryophyta</taxon>
        <taxon>Tracheophyta</taxon>
        <taxon>Spermatophyta</taxon>
        <taxon>Magnoliopsida</taxon>
        <taxon>Proteales</taxon>
        <taxon>Nelumbonaceae</taxon>
        <taxon>Nelumbo</taxon>
    </lineage>
</organism>
<evidence type="ECO:0000313" key="2">
    <source>
        <dbReference type="Proteomes" id="UP000607653"/>
    </source>
</evidence>
<proteinExistence type="predicted"/>
<name>A0A822ZCK6_NELNU</name>
<comment type="caution">
    <text evidence="1">The sequence shown here is derived from an EMBL/GenBank/DDBJ whole genome shotgun (WGS) entry which is preliminary data.</text>
</comment>